<name>A0A238JY40_9RHOB</name>
<evidence type="ECO:0000256" key="1">
    <source>
        <dbReference type="SAM" id="MobiDB-lite"/>
    </source>
</evidence>
<accession>A0A238JY40</accession>
<dbReference type="GO" id="GO:0003677">
    <property type="term" value="F:DNA binding"/>
    <property type="evidence" value="ECO:0007669"/>
    <property type="project" value="InterPro"/>
</dbReference>
<dbReference type="SUPFAM" id="SSF56349">
    <property type="entry name" value="DNA breaking-rejoining enzymes"/>
    <property type="match status" value="1"/>
</dbReference>
<gene>
    <name evidence="2" type="ORF">MAA8898_00574</name>
</gene>
<dbReference type="EMBL" id="FXYF01000002">
    <property type="protein sequence ID" value="SMX35581.1"/>
    <property type="molecule type" value="Genomic_DNA"/>
</dbReference>
<dbReference type="RefSeq" id="WP_094019479.1">
    <property type="nucleotide sequence ID" value="NZ_FXYF01000002.1"/>
</dbReference>
<feature type="region of interest" description="Disordered" evidence="1">
    <location>
        <begin position="198"/>
        <end position="237"/>
    </location>
</feature>
<keyword evidence="3" id="KW-1185">Reference proteome</keyword>
<protein>
    <submittedName>
        <fullName evidence="2">Uncharacterized protein</fullName>
    </submittedName>
</protein>
<feature type="compositionally biased region" description="Acidic residues" evidence="1">
    <location>
        <begin position="223"/>
        <end position="232"/>
    </location>
</feature>
<organism evidence="2 3">
    <name type="scientific">Maliponia aquimaris</name>
    <dbReference type="NCBI Taxonomy" id="1673631"/>
    <lineage>
        <taxon>Bacteria</taxon>
        <taxon>Pseudomonadati</taxon>
        <taxon>Pseudomonadota</taxon>
        <taxon>Alphaproteobacteria</taxon>
        <taxon>Rhodobacterales</taxon>
        <taxon>Paracoccaceae</taxon>
        <taxon>Maliponia</taxon>
    </lineage>
</organism>
<sequence>MRFSLRNQILRDAKILARRLTEMSDLVFAADAETMMAIAPEIQVRMLESLARFEIEAFERMRAVAAPRSPEAAAQDLRREEALQTTLRQAIYLGDRQVAQRPLHHVAAHLGLELDERDEDWSALAYEATKVLLDKSQERSRRQQGIYEQPTLFFRRAVRTAGITPREDRTAPAEITVAPAAFASDAVIDAPVAPAPASFATDDRADAPKASAAAEAPTVSDQPQDDAAEEEPSAAVLSLRNSTSLSQAIVPAGFDLPHGYDEETWQKARVAARPPCILVDRKLLSEESRAALDKQRGITVTESIELYFELLSWGYRAPFNKHQKRKGIPEKLKTASVEERLCEDHKSKRRLALAFWPAVLGDEPVDEIHVDEVNDALEYFRRLPTNHSKSEKDREKYTVMELIEKADAAQVQLERDIAAAKASGASSEEIDKKRLDGEKARITVTTYIKHGRVLRGVGEMLMDMQLIDQNPFSICTWSNDDEKDLKSTEGQRKREAWDDRVYDLWGSPIFQEPLEDIGDPLFWAPLIARHQGMRMEEILQLGPEDFGTDKGIP</sequence>
<evidence type="ECO:0000313" key="3">
    <source>
        <dbReference type="Proteomes" id="UP000207598"/>
    </source>
</evidence>
<dbReference type="InterPro" id="IPR011010">
    <property type="entry name" value="DNA_brk_join_enz"/>
</dbReference>
<dbReference type="Proteomes" id="UP000207598">
    <property type="component" value="Unassembled WGS sequence"/>
</dbReference>
<dbReference type="AlphaFoldDB" id="A0A238JY40"/>
<proteinExistence type="predicted"/>
<evidence type="ECO:0000313" key="2">
    <source>
        <dbReference type="EMBL" id="SMX35581.1"/>
    </source>
</evidence>
<reference evidence="2 3" key="1">
    <citation type="submission" date="2017-05" db="EMBL/GenBank/DDBJ databases">
        <authorList>
            <person name="Song R."/>
            <person name="Chenine A.L."/>
            <person name="Ruprecht R.M."/>
        </authorList>
    </citation>
    <scope>NUCLEOTIDE SEQUENCE [LARGE SCALE GENOMIC DNA]</scope>
    <source>
        <strain evidence="2 3">CECT 8898</strain>
    </source>
</reference>